<sequence length="75" mass="8131">MPHLDIDENTGSGSESDVVEMDEGAIEGDGDVSMGLDASDQSDLDEHRVEERKDHLPSTFSCGFQWFSPTVCGVL</sequence>
<accession>A0ACC2XUP4</accession>
<name>A0ACC2XUP4_9TREE</name>
<keyword evidence="2" id="KW-1185">Reference proteome</keyword>
<protein>
    <submittedName>
        <fullName evidence="1">Uncharacterized protein</fullName>
    </submittedName>
</protein>
<organism evidence="1 2">
    <name type="scientific">Naganishia onofrii</name>
    <dbReference type="NCBI Taxonomy" id="1851511"/>
    <lineage>
        <taxon>Eukaryota</taxon>
        <taxon>Fungi</taxon>
        <taxon>Dikarya</taxon>
        <taxon>Basidiomycota</taxon>
        <taxon>Agaricomycotina</taxon>
        <taxon>Tremellomycetes</taxon>
        <taxon>Filobasidiales</taxon>
        <taxon>Filobasidiaceae</taxon>
        <taxon>Naganishia</taxon>
    </lineage>
</organism>
<evidence type="ECO:0000313" key="1">
    <source>
        <dbReference type="EMBL" id="KAJ9127717.1"/>
    </source>
</evidence>
<proteinExistence type="predicted"/>
<comment type="caution">
    <text evidence="1">The sequence shown here is derived from an EMBL/GenBank/DDBJ whole genome shotgun (WGS) entry which is preliminary data.</text>
</comment>
<evidence type="ECO:0000313" key="2">
    <source>
        <dbReference type="Proteomes" id="UP001234202"/>
    </source>
</evidence>
<reference evidence="1" key="1">
    <citation type="submission" date="2023-04" db="EMBL/GenBank/DDBJ databases">
        <title>Draft Genome sequencing of Naganishia species isolated from polar environments using Oxford Nanopore Technology.</title>
        <authorList>
            <person name="Leo P."/>
            <person name="Venkateswaran K."/>
        </authorList>
    </citation>
    <scope>NUCLEOTIDE SEQUENCE</scope>
    <source>
        <strain evidence="1">DBVPG 5303</strain>
    </source>
</reference>
<dbReference type="Proteomes" id="UP001234202">
    <property type="component" value="Unassembled WGS sequence"/>
</dbReference>
<dbReference type="EMBL" id="JASBWV010000002">
    <property type="protein sequence ID" value="KAJ9127717.1"/>
    <property type="molecule type" value="Genomic_DNA"/>
</dbReference>
<gene>
    <name evidence="1" type="ORF">QFC24_001127</name>
</gene>